<reference evidence="8 9" key="1">
    <citation type="journal article" date="2010" name="Stand. Genomic Sci.">
        <title>Complete genome sequence of Haliangium ochraceum type strain (SMP-2).</title>
        <authorList>
            <consortium name="US DOE Joint Genome Institute (JGI-PGF)"/>
            <person name="Ivanova N."/>
            <person name="Daum C."/>
            <person name="Lang E."/>
            <person name="Abt B."/>
            <person name="Kopitz M."/>
            <person name="Saunders E."/>
            <person name="Lapidus A."/>
            <person name="Lucas S."/>
            <person name="Glavina Del Rio T."/>
            <person name="Nolan M."/>
            <person name="Tice H."/>
            <person name="Copeland A."/>
            <person name="Cheng J.F."/>
            <person name="Chen F."/>
            <person name="Bruce D."/>
            <person name="Goodwin L."/>
            <person name="Pitluck S."/>
            <person name="Mavromatis K."/>
            <person name="Pati A."/>
            <person name="Mikhailova N."/>
            <person name="Chen A."/>
            <person name="Palaniappan K."/>
            <person name="Land M."/>
            <person name="Hauser L."/>
            <person name="Chang Y.J."/>
            <person name="Jeffries C.D."/>
            <person name="Detter J.C."/>
            <person name="Brettin T."/>
            <person name="Rohde M."/>
            <person name="Goker M."/>
            <person name="Bristow J."/>
            <person name="Markowitz V."/>
            <person name="Eisen J.A."/>
            <person name="Hugenholtz P."/>
            <person name="Kyrpides N.C."/>
            <person name="Klenk H.P."/>
        </authorList>
    </citation>
    <scope>NUCLEOTIDE SEQUENCE [LARGE SCALE GENOMIC DNA]</scope>
    <source>
        <strain evidence="9">DSM 14365 / CIP 107738 / JCM 11303 / AJ 13395 / SMP-2</strain>
    </source>
</reference>
<dbReference type="GO" id="GO:0005737">
    <property type="term" value="C:cytoplasm"/>
    <property type="evidence" value="ECO:0007669"/>
    <property type="project" value="TreeGrafter"/>
</dbReference>
<dbReference type="InterPro" id="IPR011629">
    <property type="entry name" value="CobW-like_C"/>
</dbReference>
<dbReference type="SMART" id="SM00833">
    <property type="entry name" value="CobW_C"/>
    <property type="match status" value="1"/>
</dbReference>
<dbReference type="Proteomes" id="UP000001880">
    <property type="component" value="Chromosome"/>
</dbReference>
<evidence type="ECO:0000259" key="7">
    <source>
        <dbReference type="SMART" id="SM00833"/>
    </source>
</evidence>
<organism evidence="8 9">
    <name type="scientific">Haliangium ochraceum (strain DSM 14365 / JCM 11303 / SMP-2)</name>
    <dbReference type="NCBI Taxonomy" id="502025"/>
    <lineage>
        <taxon>Bacteria</taxon>
        <taxon>Pseudomonadati</taxon>
        <taxon>Myxococcota</taxon>
        <taxon>Polyangia</taxon>
        <taxon>Haliangiales</taxon>
        <taxon>Kofleriaceae</taxon>
        <taxon>Haliangium</taxon>
    </lineage>
</organism>
<dbReference type="OrthoDB" id="9808822at2"/>
<dbReference type="GO" id="GO:0016787">
    <property type="term" value="F:hydrolase activity"/>
    <property type="evidence" value="ECO:0007669"/>
    <property type="project" value="UniProtKB-KW"/>
</dbReference>
<evidence type="ECO:0000256" key="5">
    <source>
        <dbReference type="ARBA" id="ARBA00045658"/>
    </source>
</evidence>
<evidence type="ECO:0000256" key="2">
    <source>
        <dbReference type="ARBA" id="ARBA00022801"/>
    </source>
</evidence>
<dbReference type="HOGENOM" id="CLU_017452_0_2_7"/>
<dbReference type="KEGG" id="hoh:Hoch_5621"/>
<dbReference type="GO" id="GO:0000166">
    <property type="term" value="F:nucleotide binding"/>
    <property type="evidence" value="ECO:0007669"/>
    <property type="project" value="UniProtKB-KW"/>
</dbReference>
<dbReference type="eggNOG" id="COG0523">
    <property type="taxonomic scope" value="Bacteria"/>
</dbReference>
<dbReference type="Gene3D" id="3.40.50.300">
    <property type="entry name" value="P-loop containing nucleotide triphosphate hydrolases"/>
    <property type="match status" value="1"/>
</dbReference>
<dbReference type="STRING" id="502025.Hoch_5621"/>
<dbReference type="InterPro" id="IPR036627">
    <property type="entry name" value="CobW-likC_sf"/>
</dbReference>
<dbReference type="RefSeq" id="WP_012830693.1">
    <property type="nucleotide sequence ID" value="NC_013440.1"/>
</dbReference>
<sequence>MTANDQVPFSILTGFLGAGKTTVLNRMLSAPQGKRIAVLVNELGRVAIDSRLILSRGGDVLELAGGCVCCKIDVKNDLWDGIADVVRRSAPDHVVLETTGIAEPAAIIEGFERLPASERERIEVAGVICLVDAEAGAERLDRRDEIRAQIEMADRLLLTKLDIASADALEALHARLREMNPEAERASFPATEEGDNALTPWLLARRPEAGSKRASHTHRHRGAQLTAVSFVEDAPLLAGPVMELIEQLGDRLLRAKGFLHLAGEARRGFLEVAGVRTSLRYDAPWGDERPHTELVLIGEDLDENVLRRRLWACRAQAADSGAQGA</sequence>
<comment type="catalytic activity">
    <reaction evidence="6">
        <text>GTP + H2O = GDP + phosphate + H(+)</text>
        <dbReference type="Rhea" id="RHEA:19669"/>
        <dbReference type="ChEBI" id="CHEBI:15377"/>
        <dbReference type="ChEBI" id="CHEBI:15378"/>
        <dbReference type="ChEBI" id="CHEBI:37565"/>
        <dbReference type="ChEBI" id="CHEBI:43474"/>
        <dbReference type="ChEBI" id="CHEBI:58189"/>
    </reaction>
    <physiologicalReaction direction="left-to-right" evidence="6">
        <dbReference type="Rhea" id="RHEA:19670"/>
    </physiologicalReaction>
</comment>
<evidence type="ECO:0000313" key="9">
    <source>
        <dbReference type="Proteomes" id="UP000001880"/>
    </source>
</evidence>
<dbReference type="InterPro" id="IPR027417">
    <property type="entry name" value="P-loop_NTPase"/>
</dbReference>
<evidence type="ECO:0000256" key="4">
    <source>
        <dbReference type="ARBA" id="ARBA00034320"/>
    </source>
</evidence>
<dbReference type="Pfam" id="PF07683">
    <property type="entry name" value="CobW_C"/>
    <property type="match status" value="1"/>
</dbReference>
<keyword evidence="2" id="KW-0378">Hydrolase</keyword>
<keyword evidence="1" id="KW-0547">Nucleotide-binding</keyword>
<dbReference type="SUPFAM" id="SSF52540">
    <property type="entry name" value="P-loop containing nucleoside triphosphate hydrolases"/>
    <property type="match status" value="1"/>
</dbReference>
<dbReference type="AlphaFoldDB" id="D0LG76"/>
<dbReference type="Gene3D" id="3.30.1220.10">
    <property type="entry name" value="CobW-like, C-terminal domain"/>
    <property type="match status" value="1"/>
</dbReference>
<dbReference type="EMBL" id="CP001804">
    <property type="protein sequence ID" value="ACY18101.1"/>
    <property type="molecule type" value="Genomic_DNA"/>
</dbReference>
<name>D0LG76_HALO1</name>
<comment type="function">
    <text evidence="5">Zinc chaperone that directly transfers zinc cofactor to target proteins, thereby activating them. Zinc is transferred from the CXCC motif in the GTPase domain to the zinc binding site in target proteins in a process requiring GTP hydrolysis.</text>
</comment>
<comment type="similarity">
    <text evidence="4">Belongs to the SIMIBI class G3E GTPase family. ZNG1 subfamily.</text>
</comment>
<dbReference type="InterPro" id="IPR003495">
    <property type="entry name" value="CobW/HypB/UreG_nucleotide-bd"/>
</dbReference>
<accession>D0LG76</accession>
<protein>
    <submittedName>
        <fullName evidence="8">Cobalamin synthesis protein P47K</fullName>
    </submittedName>
</protein>
<keyword evidence="3" id="KW-0143">Chaperone</keyword>
<gene>
    <name evidence="8" type="ordered locus">Hoch_5621</name>
</gene>
<dbReference type="PANTHER" id="PTHR13748">
    <property type="entry name" value="COBW-RELATED"/>
    <property type="match status" value="1"/>
</dbReference>
<dbReference type="CDD" id="cd03112">
    <property type="entry name" value="CobW-like"/>
    <property type="match status" value="1"/>
</dbReference>
<keyword evidence="9" id="KW-1185">Reference proteome</keyword>
<dbReference type="SUPFAM" id="SSF90002">
    <property type="entry name" value="Hypothetical protein YjiA, C-terminal domain"/>
    <property type="match status" value="1"/>
</dbReference>
<evidence type="ECO:0000256" key="1">
    <source>
        <dbReference type="ARBA" id="ARBA00022741"/>
    </source>
</evidence>
<dbReference type="PANTHER" id="PTHR13748:SF62">
    <property type="entry name" value="COBW DOMAIN-CONTAINING PROTEIN"/>
    <property type="match status" value="1"/>
</dbReference>
<evidence type="ECO:0000313" key="8">
    <source>
        <dbReference type="EMBL" id="ACY18101.1"/>
    </source>
</evidence>
<evidence type="ECO:0000256" key="6">
    <source>
        <dbReference type="ARBA" id="ARBA00049117"/>
    </source>
</evidence>
<feature type="domain" description="CobW C-terminal" evidence="7">
    <location>
        <begin position="225"/>
        <end position="314"/>
    </location>
</feature>
<proteinExistence type="inferred from homology"/>
<dbReference type="InterPro" id="IPR051316">
    <property type="entry name" value="Zinc-reg_GTPase_activator"/>
</dbReference>
<evidence type="ECO:0000256" key="3">
    <source>
        <dbReference type="ARBA" id="ARBA00023186"/>
    </source>
</evidence>
<dbReference type="Pfam" id="PF02492">
    <property type="entry name" value="cobW"/>
    <property type="match status" value="1"/>
</dbReference>